<keyword evidence="1" id="KW-0460">Magnesium</keyword>
<keyword evidence="1" id="KW-0479">Metal-binding</keyword>
<dbReference type="EC" id="4.2.3.-" evidence="1"/>
<comment type="similarity">
    <text evidence="1">Belongs to the terpene synthase family.</text>
</comment>
<evidence type="ECO:0000313" key="2">
    <source>
        <dbReference type="EMBL" id="WXB01935.1"/>
    </source>
</evidence>
<name>A0ABZ2KY85_9BACT</name>
<keyword evidence="3" id="KW-1185">Reference proteome</keyword>
<dbReference type="SFLD" id="SFLDG01020">
    <property type="entry name" value="Terpene_Cyclase_Like_2"/>
    <property type="match status" value="1"/>
</dbReference>
<sequence length="298" mass="33956">MAFFLACRYAMWTCLCFPLGDAQRVRDLCDASQYFFVIDDDFSDASRPKGREGEPAIFCELMAVLRGESVAKDREYIQVLREVWSRLRTRMPLAQQTRYIEAVRDFLRGFAVEVEARRSGTCFNYVDYMGLRRDSVSGKPYFILAEYAMDIDLSEEFAAYPELDALNRTALDQLILVNDLFSFRKEYFAGDSMNAISVLRRSGGLDLQGAVSVVCDTVNDLTRQFVHDRDRLLSSDLGRRPHVRAYATAIGQIMAGNLHWSFLTPRYHGAGYTWNHVTTGTVLLDRERTTFLASSSGE</sequence>
<dbReference type="EMBL" id="CP089983">
    <property type="protein sequence ID" value="WXB01935.1"/>
    <property type="molecule type" value="Genomic_DNA"/>
</dbReference>
<dbReference type="Pfam" id="PF19086">
    <property type="entry name" value="Terpene_syn_C_2"/>
    <property type="match status" value="1"/>
</dbReference>
<dbReference type="SUPFAM" id="SSF48576">
    <property type="entry name" value="Terpenoid synthases"/>
    <property type="match status" value="1"/>
</dbReference>
<reference evidence="2" key="1">
    <citation type="submission" date="2021-12" db="EMBL/GenBank/DDBJ databases">
        <title>Discovery of the Pendulisporaceae a myxobacterial family with distinct sporulation behavior and unique specialized metabolism.</title>
        <authorList>
            <person name="Garcia R."/>
            <person name="Popoff A."/>
            <person name="Bader C.D."/>
            <person name="Loehr J."/>
            <person name="Walesch S."/>
            <person name="Walt C."/>
            <person name="Boldt J."/>
            <person name="Bunk B."/>
            <person name="Haeckl F.J.F.P.J."/>
            <person name="Gunesch A.P."/>
            <person name="Birkelbach J."/>
            <person name="Nuebel U."/>
            <person name="Pietschmann T."/>
            <person name="Bach T."/>
            <person name="Mueller R."/>
        </authorList>
    </citation>
    <scope>NUCLEOTIDE SEQUENCE</scope>
    <source>
        <strain evidence="2">MSr11367</strain>
    </source>
</reference>
<proteinExistence type="inferred from homology"/>
<organism evidence="2 3">
    <name type="scientific">Pendulispora rubella</name>
    <dbReference type="NCBI Taxonomy" id="2741070"/>
    <lineage>
        <taxon>Bacteria</taxon>
        <taxon>Pseudomonadati</taxon>
        <taxon>Myxococcota</taxon>
        <taxon>Myxococcia</taxon>
        <taxon>Myxococcales</taxon>
        <taxon>Sorangiineae</taxon>
        <taxon>Pendulisporaceae</taxon>
        <taxon>Pendulispora</taxon>
    </lineage>
</organism>
<evidence type="ECO:0000313" key="3">
    <source>
        <dbReference type="Proteomes" id="UP001374803"/>
    </source>
</evidence>
<dbReference type="SFLD" id="SFLDS00005">
    <property type="entry name" value="Isoprenoid_Synthase_Type_I"/>
    <property type="match status" value="1"/>
</dbReference>
<dbReference type="Gene3D" id="1.10.600.10">
    <property type="entry name" value="Farnesyl Diphosphate Synthase"/>
    <property type="match status" value="1"/>
</dbReference>
<gene>
    <name evidence="2" type="ORF">LVJ94_34085</name>
</gene>
<keyword evidence="1" id="KW-0456">Lyase</keyword>
<evidence type="ECO:0000256" key="1">
    <source>
        <dbReference type="RuleBase" id="RU366034"/>
    </source>
</evidence>
<protein>
    <recommendedName>
        <fullName evidence="1">Terpene synthase</fullName>
        <ecNumber evidence="1">4.2.3.-</ecNumber>
    </recommendedName>
</protein>
<dbReference type="InterPro" id="IPR034686">
    <property type="entry name" value="Terpene_cyclase-like_2"/>
</dbReference>
<dbReference type="PANTHER" id="PTHR35201:SF4">
    <property type="entry name" value="BETA-PINACENE SYNTHASE-RELATED"/>
    <property type="match status" value="1"/>
</dbReference>
<dbReference type="PANTHER" id="PTHR35201">
    <property type="entry name" value="TERPENE SYNTHASE"/>
    <property type="match status" value="1"/>
</dbReference>
<accession>A0ABZ2KY85</accession>
<comment type="cofactor">
    <cofactor evidence="1">
        <name>Mg(2+)</name>
        <dbReference type="ChEBI" id="CHEBI:18420"/>
    </cofactor>
</comment>
<dbReference type="InterPro" id="IPR008949">
    <property type="entry name" value="Isoprenoid_synthase_dom_sf"/>
</dbReference>
<dbReference type="Proteomes" id="UP001374803">
    <property type="component" value="Chromosome"/>
</dbReference>
<dbReference type="RefSeq" id="WP_394831555.1">
    <property type="nucleotide sequence ID" value="NZ_CP089929.1"/>
</dbReference>